<evidence type="ECO:0000256" key="2">
    <source>
        <dbReference type="ARBA" id="ARBA00023186"/>
    </source>
</evidence>
<dbReference type="SUPFAM" id="SSF90002">
    <property type="entry name" value="Hypothetical protein YjiA, C-terminal domain"/>
    <property type="match status" value="1"/>
</dbReference>
<dbReference type="AlphaFoldDB" id="A0A8J2YFP5"/>
<dbReference type="Pfam" id="PF07683">
    <property type="entry name" value="CobW_C"/>
    <property type="match status" value="1"/>
</dbReference>
<sequence>MLLLNKCDLVAEEDLIQLEKLFRKLQPDAKIIRTVHGQVEPAEILNTGRFDFEKASQSAGWLQELLKGGEHTPETEEYGISSLVYQRRRPFHPERLTKWMEEWPETVVRAKGVVWLASRNQMAMSLSQAGPSIQIGPIAYWVASLPEEEQQEVFREQPEVKEEWDPAWGDRMTQLVLIGIDMDRDALIRSLDDCLLSDEEMKEDWSRFSDPLPKGEREEWRAEAVQ</sequence>
<gene>
    <name evidence="5" type="ORF">GCM10011571_35000</name>
</gene>
<evidence type="ECO:0000259" key="4">
    <source>
        <dbReference type="SMART" id="SM00833"/>
    </source>
</evidence>
<reference evidence="5" key="2">
    <citation type="submission" date="2020-09" db="EMBL/GenBank/DDBJ databases">
        <authorList>
            <person name="Sun Q."/>
            <person name="Zhou Y."/>
        </authorList>
    </citation>
    <scope>NUCLEOTIDE SEQUENCE</scope>
    <source>
        <strain evidence="5">CGMCC 1.15179</strain>
    </source>
</reference>
<protein>
    <recommendedName>
        <fullName evidence="4">CobW C-terminal domain-containing protein</fullName>
    </recommendedName>
</protein>
<feature type="domain" description="CobW C-terminal" evidence="4">
    <location>
        <begin position="80"/>
        <end position="195"/>
    </location>
</feature>
<keyword evidence="2" id="KW-0143">Chaperone</keyword>
<dbReference type="Gene3D" id="3.40.50.300">
    <property type="entry name" value="P-loop containing nucleotide triphosphate hydrolases"/>
    <property type="match status" value="1"/>
</dbReference>
<dbReference type="GO" id="GO:0000166">
    <property type="term" value="F:nucleotide binding"/>
    <property type="evidence" value="ECO:0007669"/>
    <property type="project" value="UniProtKB-KW"/>
</dbReference>
<dbReference type="Gene3D" id="3.30.1220.10">
    <property type="entry name" value="CobW-like, C-terminal domain"/>
    <property type="match status" value="1"/>
</dbReference>
<proteinExistence type="predicted"/>
<dbReference type="InterPro" id="IPR051927">
    <property type="entry name" value="Zn_Chap_cDPG_Synth"/>
</dbReference>
<keyword evidence="1" id="KW-0547">Nucleotide-binding</keyword>
<evidence type="ECO:0000256" key="3">
    <source>
        <dbReference type="SAM" id="MobiDB-lite"/>
    </source>
</evidence>
<evidence type="ECO:0000313" key="6">
    <source>
        <dbReference type="Proteomes" id="UP000625210"/>
    </source>
</evidence>
<name>A0A8J2YFP5_9BACL</name>
<dbReference type="PANTHER" id="PTHR43603">
    <property type="entry name" value="COBW DOMAIN-CONTAINING PROTEIN DDB_G0274527"/>
    <property type="match status" value="1"/>
</dbReference>
<feature type="compositionally biased region" description="Basic and acidic residues" evidence="3">
    <location>
        <begin position="203"/>
        <end position="226"/>
    </location>
</feature>
<evidence type="ECO:0000256" key="1">
    <source>
        <dbReference type="ARBA" id="ARBA00022741"/>
    </source>
</evidence>
<evidence type="ECO:0000313" key="5">
    <source>
        <dbReference type="EMBL" id="GGE29827.1"/>
    </source>
</evidence>
<dbReference type="InterPro" id="IPR011629">
    <property type="entry name" value="CobW-like_C"/>
</dbReference>
<organism evidence="5 6">
    <name type="scientific">Marinithermofilum abyssi</name>
    <dbReference type="NCBI Taxonomy" id="1571185"/>
    <lineage>
        <taxon>Bacteria</taxon>
        <taxon>Bacillati</taxon>
        <taxon>Bacillota</taxon>
        <taxon>Bacilli</taxon>
        <taxon>Bacillales</taxon>
        <taxon>Thermoactinomycetaceae</taxon>
        <taxon>Marinithermofilum</taxon>
    </lineage>
</organism>
<accession>A0A8J2YFP5</accession>
<dbReference type="InterPro" id="IPR027417">
    <property type="entry name" value="P-loop_NTPase"/>
</dbReference>
<dbReference type="InterPro" id="IPR036627">
    <property type="entry name" value="CobW-likC_sf"/>
</dbReference>
<comment type="caution">
    <text evidence="5">The sequence shown here is derived from an EMBL/GenBank/DDBJ whole genome shotgun (WGS) entry which is preliminary data.</text>
</comment>
<dbReference type="EMBL" id="BMHQ01000024">
    <property type="protein sequence ID" value="GGE29827.1"/>
    <property type="molecule type" value="Genomic_DNA"/>
</dbReference>
<dbReference type="PANTHER" id="PTHR43603:SF3">
    <property type="entry name" value="ZINC CHAPERONE YCIC"/>
    <property type="match status" value="1"/>
</dbReference>
<keyword evidence="6" id="KW-1185">Reference proteome</keyword>
<feature type="region of interest" description="Disordered" evidence="3">
    <location>
        <begin position="201"/>
        <end position="226"/>
    </location>
</feature>
<dbReference type="Proteomes" id="UP000625210">
    <property type="component" value="Unassembled WGS sequence"/>
</dbReference>
<reference evidence="5" key="1">
    <citation type="journal article" date="2014" name="Int. J. Syst. Evol. Microbiol.">
        <title>Complete genome sequence of Corynebacterium casei LMG S-19264T (=DSM 44701T), isolated from a smear-ripened cheese.</title>
        <authorList>
            <consortium name="US DOE Joint Genome Institute (JGI-PGF)"/>
            <person name="Walter F."/>
            <person name="Albersmeier A."/>
            <person name="Kalinowski J."/>
            <person name="Ruckert C."/>
        </authorList>
    </citation>
    <scope>NUCLEOTIDE SEQUENCE</scope>
    <source>
        <strain evidence="5">CGMCC 1.15179</strain>
    </source>
</reference>
<dbReference type="SMART" id="SM00833">
    <property type="entry name" value="CobW_C"/>
    <property type="match status" value="1"/>
</dbReference>